<feature type="transmembrane region" description="Helical" evidence="8">
    <location>
        <begin position="92"/>
        <end position="112"/>
    </location>
</feature>
<proteinExistence type="inferred from homology"/>
<evidence type="ECO:0000256" key="6">
    <source>
        <dbReference type="ARBA" id="ARBA00022989"/>
    </source>
</evidence>
<keyword evidence="5 8" id="KW-0812">Transmembrane</keyword>
<feature type="transmembrane region" description="Helical" evidence="8">
    <location>
        <begin position="393"/>
        <end position="412"/>
    </location>
</feature>
<dbReference type="PANTHER" id="PTHR43357">
    <property type="entry name" value="INNER MEMBRANE ABC TRANSPORTER PERMEASE PROTEIN YDCV"/>
    <property type="match status" value="1"/>
</dbReference>
<evidence type="ECO:0000256" key="7">
    <source>
        <dbReference type="ARBA" id="ARBA00023136"/>
    </source>
</evidence>
<feature type="transmembrane region" description="Helical" evidence="8">
    <location>
        <begin position="524"/>
        <end position="543"/>
    </location>
</feature>
<dbReference type="PROSITE" id="PS50928">
    <property type="entry name" value="ABC_TM1"/>
    <property type="match status" value="2"/>
</dbReference>
<evidence type="ECO:0000256" key="3">
    <source>
        <dbReference type="ARBA" id="ARBA00022475"/>
    </source>
</evidence>
<feature type="domain" description="ABC transmembrane type-1" evidence="9">
    <location>
        <begin position="56"/>
        <end position="264"/>
    </location>
</feature>
<dbReference type="Gene3D" id="1.10.3720.10">
    <property type="entry name" value="MetI-like"/>
    <property type="match status" value="2"/>
</dbReference>
<feature type="transmembrane region" description="Helical" evidence="8">
    <location>
        <begin position="348"/>
        <end position="373"/>
    </location>
</feature>
<dbReference type="SUPFAM" id="SSF161098">
    <property type="entry name" value="MetI-like"/>
    <property type="match status" value="2"/>
</dbReference>
<organism evidence="10 11">
    <name type="scientific">Pelagibacterium flavum</name>
    <dbReference type="NCBI Taxonomy" id="2984530"/>
    <lineage>
        <taxon>Bacteria</taxon>
        <taxon>Pseudomonadati</taxon>
        <taxon>Pseudomonadota</taxon>
        <taxon>Alphaproteobacteria</taxon>
        <taxon>Hyphomicrobiales</taxon>
        <taxon>Devosiaceae</taxon>
        <taxon>Pelagibacterium</taxon>
    </lineage>
</organism>
<sequence length="560" mass="57964">MSGEQVLLAGLCIYVLVLTILPLGRLLVEGLQPGDEGEALGVLLDTWTGRAVGRALPNTIVAGLASTLVSVVIGAVLAFVLRLTDLWGKSALIFLAMLPMLIPPQISALAWIELSGPSSPILRALALAPPPGTTNPLYSLGGIIFVMGIEHSPLVFLAVAAALGSVSNDLVEAARVSGIRPGRIVGAIIVPAVAPALTAGAALAFVSAIGNFGVPALLGIPGRVTLLTTLIYQRLNGFGPSVLGQVAAIAFILIGLAIVGLAVRAFLVRQVPTLDRTGEPIRPFALGRWRLPATLVVWLVMLVLSILPLIALVAGALVPAIGVRLSLETLSLENFQFVLFGSDAIRRAFANSMALAGLSALICAAAAVPLSYFAIVRNHPLAKALDMAAEAPYAVPGTVVALGIIIVFLPPIPLLGFSIYGSFLILLVAYLARFLLLALRPVSAAFATMDPALDEAARVSGIRSLRRLAFIAAPIALPSAIAGAMLIFMAAFNELTLSALLWSTGVETLGVVVFFLQYEGNSPAAAALASVVVAVTLLLAAIVDLAGRRLAPGAVPWDVR</sequence>
<evidence type="ECO:0000256" key="1">
    <source>
        <dbReference type="ARBA" id="ARBA00004429"/>
    </source>
</evidence>
<keyword evidence="2 8" id="KW-0813">Transport</keyword>
<feature type="transmembrane region" description="Helical" evidence="8">
    <location>
        <begin position="419"/>
        <end position="439"/>
    </location>
</feature>
<keyword evidence="7 8" id="KW-0472">Membrane</keyword>
<dbReference type="InterPro" id="IPR035906">
    <property type="entry name" value="MetI-like_sf"/>
</dbReference>
<comment type="subcellular location">
    <subcellularLocation>
        <location evidence="1">Cell inner membrane</location>
        <topology evidence="1">Multi-pass membrane protein</topology>
    </subcellularLocation>
    <subcellularLocation>
        <location evidence="8">Cell membrane</location>
        <topology evidence="8">Multi-pass membrane protein</topology>
    </subcellularLocation>
</comment>
<feature type="transmembrane region" description="Helical" evidence="8">
    <location>
        <begin position="60"/>
        <end position="80"/>
    </location>
</feature>
<feature type="transmembrane region" description="Helical" evidence="8">
    <location>
        <begin position="184"/>
        <end position="206"/>
    </location>
</feature>
<comment type="similarity">
    <text evidence="8">Belongs to the binding-protein-dependent transport system permease family.</text>
</comment>
<evidence type="ECO:0000259" key="9">
    <source>
        <dbReference type="PROSITE" id="PS50928"/>
    </source>
</evidence>
<gene>
    <name evidence="10" type="ORF">OF122_05070</name>
</gene>
<evidence type="ECO:0000256" key="8">
    <source>
        <dbReference type="RuleBase" id="RU363032"/>
    </source>
</evidence>
<dbReference type="CDD" id="cd06261">
    <property type="entry name" value="TM_PBP2"/>
    <property type="match status" value="2"/>
</dbReference>
<feature type="transmembrane region" description="Helical" evidence="8">
    <location>
        <begin position="295"/>
        <end position="327"/>
    </location>
</feature>
<reference evidence="10" key="1">
    <citation type="submission" date="2022-10" db="EMBL/GenBank/DDBJ databases">
        <title>YIM 151497 complete genome.</title>
        <authorList>
            <person name="Chen X."/>
        </authorList>
    </citation>
    <scope>NUCLEOTIDE SEQUENCE</scope>
    <source>
        <strain evidence="10">YIM 151497</strain>
    </source>
</reference>
<keyword evidence="4" id="KW-0997">Cell inner membrane</keyword>
<feature type="transmembrane region" description="Helical" evidence="8">
    <location>
        <begin position="244"/>
        <end position="267"/>
    </location>
</feature>
<keyword evidence="3" id="KW-1003">Cell membrane</keyword>
<evidence type="ECO:0000313" key="11">
    <source>
        <dbReference type="Proteomes" id="UP001163882"/>
    </source>
</evidence>
<evidence type="ECO:0000313" key="10">
    <source>
        <dbReference type="EMBL" id="UYQ73138.1"/>
    </source>
</evidence>
<name>A0ABY6IR95_9HYPH</name>
<feature type="transmembrane region" description="Helical" evidence="8">
    <location>
        <begin position="468"/>
        <end position="492"/>
    </location>
</feature>
<evidence type="ECO:0000256" key="5">
    <source>
        <dbReference type="ARBA" id="ARBA00022692"/>
    </source>
</evidence>
<evidence type="ECO:0000256" key="2">
    <source>
        <dbReference type="ARBA" id="ARBA00022448"/>
    </source>
</evidence>
<feature type="domain" description="ABC transmembrane type-1" evidence="9">
    <location>
        <begin position="349"/>
        <end position="543"/>
    </location>
</feature>
<dbReference type="Pfam" id="PF00528">
    <property type="entry name" value="BPD_transp_1"/>
    <property type="match status" value="2"/>
</dbReference>
<feature type="transmembrane region" description="Helical" evidence="8">
    <location>
        <begin position="7"/>
        <end position="28"/>
    </location>
</feature>
<dbReference type="Proteomes" id="UP001163882">
    <property type="component" value="Chromosome"/>
</dbReference>
<dbReference type="RefSeq" id="WP_264226726.1">
    <property type="nucleotide sequence ID" value="NZ_CP107716.1"/>
</dbReference>
<protein>
    <submittedName>
        <fullName evidence="10">Iron ABC transporter permease</fullName>
    </submittedName>
</protein>
<keyword evidence="11" id="KW-1185">Reference proteome</keyword>
<evidence type="ECO:0000256" key="4">
    <source>
        <dbReference type="ARBA" id="ARBA00022519"/>
    </source>
</evidence>
<feature type="transmembrane region" description="Helical" evidence="8">
    <location>
        <begin position="499"/>
        <end position="518"/>
    </location>
</feature>
<dbReference type="EMBL" id="CP107716">
    <property type="protein sequence ID" value="UYQ73138.1"/>
    <property type="molecule type" value="Genomic_DNA"/>
</dbReference>
<accession>A0ABY6IR95</accession>
<feature type="transmembrane region" description="Helical" evidence="8">
    <location>
        <begin position="137"/>
        <end position="163"/>
    </location>
</feature>
<keyword evidence="6 8" id="KW-1133">Transmembrane helix</keyword>
<dbReference type="InterPro" id="IPR000515">
    <property type="entry name" value="MetI-like"/>
</dbReference>
<dbReference type="PANTHER" id="PTHR43357:SF3">
    <property type="entry name" value="FE(3+)-TRANSPORT SYSTEM PERMEASE PROTEIN FBPB 2"/>
    <property type="match status" value="1"/>
</dbReference>